<dbReference type="NCBIfam" id="TIGR02727">
    <property type="entry name" value="MTHFS_bact"/>
    <property type="match status" value="1"/>
</dbReference>
<keyword evidence="5" id="KW-0479">Metal-binding</keyword>
<evidence type="ECO:0000313" key="7">
    <source>
        <dbReference type="Proteomes" id="UP001169760"/>
    </source>
</evidence>
<comment type="catalytic activity">
    <reaction evidence="5">
        <text>(6S)-5-formyl-5,6,7,8-tetrahydrofolate + ATP = (6R)-5,10-methenyltetrahydrofolate + ADP + phosphate</text>
        <dbReference type="Rhea" id="RHEA:10488"/>
        <dbReference type="ChEBI" id="CHEBI:30616"/>
        <dbReference type="ChEBI" id="CHEBI:43474"/>
        <dbReference type="ChEBI" id="CHEBI:57455"/>
        <dbReference type="ChEBI" id="CHEBI:57457"/>
        <dbReference type="ChEBI" id="CHEBI:456216"/>
        <dbReference type="EC" id="6.3.3.2"/>
    </reaction>
</comment>
<keyword evidence="6" id="KW-0436">Ligase</keyword>
<protein>
    <recommendedName>
        <fullName evidence="5">5-formyltetrahydrofolate cyclo-ligase</fullName>
        <ecNumber evidence="5">6.3.3.2</ecNumber>
    </recommendedName>
</protein>
<evidence type="ECO:0000256" key="4">
    <source>
        <dbReference type="PIRSR" id="PIRSR006806-1"/>
    </source>
</evidence>
<feature type="binding site" evidence="4">
    <location>
        <begin position="131"/>
        <end position="139"/>
    </location>
    <ligand>
        <name>ATP</name>
        <dbReference type="ChEBI" id="CHEBI:30616"/>
    </ligand>
</feature>
<dbReference type="GO" id="GO:0035999">
    <property type="term" value="P:tetrahydrofolate interconversion"/>
    <property type="evidence" value="ECO:0007669"/>
    <property type="project" value="TreeGrafter"/>
</dbReference>
<name>A0AAW7X7N2_9GAMM</name>
<keyword evidence="5" id="KW-0460">Magnesium</keyword>
<evidence type="ECO:0000256" key="2">
    <source>
        <dbReference type="ARBA" id="ARBA00022741"/>
    </source>
</evidence>
<gene>
    <name evidence="6" type="ORF">Q4521_14440</name>
</gene>
<dbReference type="Gene3D" id="3.40.50.10420">
    <property type="entry name" value="NagB/RpiA/CoA transferase-like"/>
    <property type="match status" value="1"/>
</dbReference>
<dbReference type="PANTHER" id="PTHR23407:SF1">
    <property type="entry name" value="5-FORMYLTETRAHYDROFOLATE CYCLO-LIGASE"/>
    <property type="match status" value="1"/>
</dbReference>
<dbReference type="InterPro" id="IPR024185">
    <property type="entry name" value="FTHF_cligase-like_sf"/>
</dbReference>
<comment type="similarity">
    <text evidence="1 5">Belongs to the 5-formyltetrahydrofolate cyclo-ligase family.</text>
</comment>
<dbReference type="InterPro" id="IPR002698">
    <property type="entry name" value="FTHF_cligase"/>
</dbReference>
<feature type="binding site" evidence="4">
    <location>
        <begin position="3"/>
        <end position="7"/>
    </location>
    <ligand>
        <name>ATP</name>
        <dbReference type="ChEBI" id="CHEBI:30616"/>
    </ligand>
</feature>
<accession>A0AAW7X7N2</accession>
<dbReference type="GO" id="GO:0009396">
    <property type="term" value="P:folic acid-containing compound biosynthetic process"/>
    <property type="evidence" value="ECO:0007669"/>
    <property type="project" value="TreeGrafter"/>
</dbReference>
<dbReference type="EMBL" id="JAUOPB010000010">
    <property type="protein sequence ID" value="MDO6423678.1"/>
    <property type="molecule type" value="Genomic_DNA"/>
</dbReference>
<sequence>MNKDTLRQTLRAKRNALTPSQQAFASKQVATHLAQSSDYQQATHIAFYLACDGELDLTPALKQALADNKACYLPVIAPNRQLRFRRYNEGCSLETNRYGIAEPSADNPEIQPNRLDLVLAPLVAFDSNFNRLGMGGGFYDSTFRRAPQPLGKRDRRAAVLFGVGHSIQKVAQLEREAWDVTLDGVLTETGLDLR</sequence>
<dbReference type="GO" id="GO:0046872">
    <property type="term" value="F:metal ion binding"/>
    <property type="evidence" value="ECO:0007669"/>
    <property type="project" value="UniProtKB-KW"/>
</dbReference>
<comment type="caution">
    <text evidence="6">The sequence shown here is derived from an EMBL/GenBank/DDBJ whole genome shotgun (WGS) entry which is preliminary data.</text>
</comment>
<reference evidence="6" key="1">
    <citation type="submission" date="2023-07" db="EMBL/GenBank/DDBJ databases">
        <title>Genome content predicts the carbon catabolic preferences of heterotrophic bacteria.</title>
        <authorList>
            <person name="Gralka M."/>
        </authorList>
    </citation>
    <scope>NUCLEOTIDE SEQUENCE</scope>
    <source>
        <strain evidence="6">I3M17_2</strain>
    </source>
</reference>
<dbReference type="PANTHER" id="PTHR23407">
    <property type="entry name" value="ATPASE INHIBITOR/5-FORMYLTETRAHYDROFOLATE CYCLO-LIGASE"/>
    <property type="match status" value="1"/>
</dbReference>
<dbReference type="SUPFAM" id="SSF100950">
    <property type="entry name" value="NagB/RpiA/CoA transferase-like"/>
    <property type="match status" value="1"/>
</dbReference>
<dbReference type="InterPro" id="IPR037171">
    <property type="entry name" value="NagB/RpiA_transferase-like"/>
</dbReference>
<dbReference type="Proteomes" id="UP001169760">
    <property type="component" value="Unassembled WGS sequence"/>
</dbReference>
<dbReference type="AlphaFoldDB" id="A0AAW7X7N2"/>
<feature type="binding site" evidence="4">
    <location>
        <position position="49"/>
    </location>
    <ligand>
        <name>substrate</name>
    </ligand>
</feature>
<dbReference type="PIRSF" id="PIRSF006806">
    <property type="entry name" value="FTHF_cligase"/>
    <property type="match status" value="1"/>
</dbReference>
<evidence type="ECO:0000313" key="6">
    <source>
        <dbReference type="EMBL" id="MDO6423678.1"/>
    </source>
</evidence>
<feature type="binding site" evidence="4">
    <location>
        <position position="54"/>
    </location>
    <ligand>
        <name>substrate</name>
    </ligand>
</feature>
<keyword evidence="3 4" id="KW-0067">ATP-binding</keyword>
<evidence type="ECO:0000256" key="5">
    <source>
        <dbReference type="RuleBase" id="RU361279"/>
    </source>
</evidence>
<dbReference type="EC" id="6.3.3.2" evidence="5"/>
<organism evidence="6 7">
    <name type="scientific">Saccharophagus degradans</name>
    <dbReference type="NCBI Taxonomy" id="86304"/>
    <lineage>
        <taxon>Bacteria</taxon>
        <taxon>Pseudomonadati</taxon>
        <taxon>Pseudomonadota</taxon>
        <taxon>Gammaproteobacteria</taxon>
        <taxon>Cellvibrionales</taxon>
        <taxon>Cellvibrionaceae</taxon>
        <taxon>Saccharophagus</taxon>
    </lineage>
</organism>
<dbReference type="GO" id="GO:0005524">
    <property type="term" value="F:ATP binding"/>
    <property type="evidence" value="ECO:0007669"/>
    <property type="project" value="UniProtKB-KW"/>
</dbReference>
<dbReference type="RefSeq" id="WP_303493270.1">
    <property type="nucleotide sequence ID" value="NZ_JAUOPB010000010.1"/>
</dbReference>
<evidence type="ECO:0000256" key="1">
    <source>
        <dbReference type="ARBA" id="ARBA00010638"/>
    </source>
</evidence>
<comment type="cofactor">
    <cofactor evidence="5">
        <name>Mg(2+)</name>
        <dbReference type="ChEBI" id="CHEBI:18420"/>
    </cofactor>
</comment>
<keyword evidence="2 4" id="KW-0547">Nucleotide-binding</keyword>
<dbReference type="Pfam" id="PF01812">
    <property type="entry name" value="5-FTHF_cyc-lig"/>
    <property type="match status" value="1"/>
</dbReference>
<evidence type="ECO:0000256" key="3">
    <source>
        <dbReference type="ARBA" id="ARBA00022840"/>
    </source>
</evidence>
<dbReference type="GO" id="GO:0030272">
    <property type="term" value="F:5-formyltetrahydrofolate cyclo-ligase activity"/>
    <property type="evidence" value="ECO:0007669"/>
    <property type="project" value="UniProtKB-EC"/>
</dbReference>
<proteinExistence type="inferred from homology"/>